<name>A0A2I2G5I8_9EURO</name>
<organism evidence="1 2">
    <name type="scientific">Aspergillus steynii IBT 23096</name>
    <dbReference type="NCBI Taxonomy" id="1392250"/>
    <lineage>
        <taxon>Eukaryota</taxon>
        <taxon>Fungi</taxon>
        <taxon>Dikarya</taxon>
        <taxon>Ascomycota</taxon>
        <taxon>Pezizomycotina</taxon>
        <taxon>Eurotiomycetes</taxon>
        <taxon>Eurotiomycetidae</taxon>
        <taxon>Eurotiales</taxon>
        <taxon>Aspergillaceae</taxon>
        <taxon>Aspergillus</taxon>
        <taxon>Aspergillus subgen. Circumdati</taxon>
    </lineage>
</organism>
<dbReference type="SUPFAM" id="SSF55729">
    <property type="entry name" value="Acyl-CoA N-acyltransferases (Nat)"/>
    <property type="match status" value="1"/>
</dbReference>
<dbReference type="GeneID" id="36557159"/>
<gene>
    <name evidence="1" type="ORF">P170DRAFT_437844</name>
</gene>
<reference evidence="1 2" key="1">
    <citation type="submission" date="2016-12" db="EMBL/GenBank/DDBJ databases">
        <title>The genomes of Aspergillus section Nigri reveals drivers in fungal speciation.</title>
        <authorList>
            <consortium name="DOE Joint Genome Institute"/>
            <person name="Vesth T.C."/>
            <person name="Nybo J."/>
            <person name="Theobald S."/>
            <person name="Brandl J."/>
            <person name="Frisvad J.C."/>
            <person name="Nielsen K.F."/>
            <person name="Lyhne E.K."/>
            <person name="Kogle M.E."/>
            <person name="Kuo A."/>
            <person name="Riley R."/>
            <person name="Clum A."/>
            <person name="Nolan M."/>
            <person name="Lipzen A."/>
            <person name="Salamov A."/>
            <person name="Henrissat B."/>
            <person name="Wiebenga A."/>
            <person name="De Vries R.P."/>
            <person name="Grigoriev I.V."/>
            <person name="Mortensen U.H."/>
            <person name="Andersen M.R."/>
            <person name="Baker S.E."/>
        </authorList>
    </citation>
    <scope>NUCLEOTIDE SEQUENCE [LARGE SCALE GENOMIC DNA]</scope>
    <source>
        <strain evidence="1 2">IBT 23096</strain>
    </source>
</reference>
<dbReference type="OrthoDB" id="3794209at2759"/>
<dbReference type="InterPro" id="IPR016181">
    <property type="entry name" value="Acyl_CoA_acyltransferase"/>
</dbReference>
<dbReference type="Proteomes" id="UP000234275">
    <property type="component" value="Unassembled WGS sequence"/>
</dbReference>
<dbReference type="AlphaFoldDB" id="A0A2I2G5I8"/>
<proteinExistence type="predicted"/>
<dbReference type="Gene3D" id="3.40.630.30">
    <property type="match status" value="1"/>
</dbReference>
<sequence>MAPPPRPTPPYTIQTYTSSQLSQHPALVAELTDLINESFGVYASHPLGRTGLRMERPGQLIEELGPSGLTAIYFHHAVDAEEHPTKAAQLPGQVIGTASIKAWAGDAIWNPVRTLPGAGLEPKDDKLVSVDGDFELGIVAVKPIAEFRGKGIADKLVEACEQAILPKWALREDIRPSLPAQAQAQAGSSTPRNVAKISPPSPVKIMVKVVKEITALYWERKGFVTVGERLYPPGTSSWGVEKEFTMSAMVRELPVAV</sequence>
<dbReference type="CDD" id="cd04301">
    <property type="entry name" value="NAT_SF"/>
    <property type="match status" value="1"/>
</dbReference>
<accession>A0A2I2G5I8</accession>
<evidence type="ECO:0000313" key="1">
    <source>
        <dbReference type="EMBL" id="PLB48141.1"/>
    </source>
</evidence>
<dbReference type="EMBL" id="MSFO01000005">
    <property type="protein sequence ID" value="PLB48141.1"/>
    <property type="molecule type" value="Genomic_DNA"/>
</dbReference>
<evidence type="ECO:0008006" key="3">
    <source>
        <dbReference type="Google" id="ProtNLM"/>
    </source>
</evidence>
<comment type="caution">
    <text evidence="1">The sequence shown here is derived from an EMBL/GenBank/DDBJ whole genome shotgun (WGS) entry which is preliminary data.</text>
</comment>
<protein>
    <recommendedName>
        <fullName evidence="3">N-acetyltransferase domain-containing protein</fullName>
    </recommendedName>
</protein>
<keyword evidence="2" id="KW-1185">Reference proteome</keyword>
<evidence type="ECO:0000313" key="2">
    <source>
        <dbReference type="Proteomes" id="UP000234275"/>
    </source>
</evidence>
<dbReference type="RefSeq" id="XP_024703443.1">
    <property type="nucleotide sequence ID" value="XM_024849460.1"/>
</dbReference>
<dbReference type="VEuPathDB" id="FungiDB:P170DRAFT_437844"/>